<proteinExistence type="predicted"/>
<organism evidence="1 2">
    <name type="scientific">Morganella morganii</name>
    <name type="common">Proteus morganii</name>
    <dbReference type="NCBI Taxonomy" id="582"/>
    <lineage>
        <taxon>Bacteria</taxon>
        <taxon>Pseudomonadati</taxon>
        <taxon>Pseudomonadota</taxon>
        <taxon>Gammaproteobacteria</taxon>
        <taxon>Enterobacterales</taxon>
        <taxon>Morganellaceae</taxon>
        <taxon>Morganella</taxon>
    </lineage>
</organism>
<evidence type="ECO:0000313" key="2">
    <source>
        <dbReference type="Proteomes" id="UP001182247"/>
    </source>
</evidence>
<feature type="non-terminal residue" evidence="1">
    <location>
        <position position="1"/>
    </location>
</feature>
<comment type="caution">
    <text evidence="1">The sequence shown here is derived from an EMBL/GenBank/DDBJ whole genome shotgun (WGS) entry which is preliminary data.</text>
</comment>
<dbReference type="Proteomes" id="UP001182247">
    <property type="component" value="Unassembled WGS sequence"/>
</dbReference>
<dbReference type="RefSeq" id="WP_310953605.1">
    <property type="nucleotide sequence ID" value="NZ_JAPKIY010000036.1"/>
</dbReference>
<accession>A0AAE4JQA1</accession>
<evidence type="ECO:0000313" key="1">
    <source>
        <dbReference type="EMBL" id="MDS0899771.1"/>
    </source>
</evidence>
<protein>
    <submittedName>
        <fullName evidence="1">Uncharacterized protein</fullName>
    </submittedName>
</protein>
<dbReference type="EMBL" id="JAPKIY010000036">
    <property type="protein sequence ID" value="MDS0899771.1"/>
    <property type="molecule type" value="Genomic_DNA"/>
</dbReference>
<sequence length="66" mass="7660">IRGFIRAELPKFTDVTSLNNSKLYWDNIPMSIIHDLNMKTYEVSSDVAGEMDNIENYNSLVMLYNN</sequence>
<dbReference type="AlphaFoldDB" id="A0AAE4JQA1"/>
<gene>
    <name evidence="1" type="ORF">OSC06_17585</name>
</gene>
<reference evidence="1" key="1">
    <citation type="submission" date="2023-02" db="EMBL/GenBank/DDBJ databases">
        <title>Detection, antimicrobial susceptibility and genomic characterization of NDM-producing species of Morganellaceae, Yersiniaceae, and Enterobacteriaceae other than Klebsiella.</title>
        <authorList>
            <person name="Camargo C.H."/>
            <person name="Sacchi C.T."/>
            <person name="Campos K.R."/>
        </authorList>
    </citation>
    <scope>NUCLEOTIDE SEQUENCE</scope>
    <source>
        <strain evidence="1">1189_21</strain>
    </source>
</reference>
<name>A0AAE4JQA1_MORMO</name>